<dbReference type="HOGENOM" id="CLU_1711768_0_0_11"/>
<dbReference type="eggNOG" id="COG0477">
    <property type="taxonomic scope" value="Bacteria"/>
</dbReference>
<evidence type="ECO:0000313" key="9">
    <source>
        <dbReference type="Proteomes" id="UP000002007"/>
    </source>
</evidence>
<dbReference type="KEGG" id="rsa:RSal33209_0848"/>
<gene>
    <name evidence="8" type="ordered locus">RSal33209_0848</name>
</gene>
<evidence type="ECO:0000256" key="7">
    <source>
        <dbReference type="SAM" id="Phobius"/>
    </source>
</evidence>
<evidence type="ECO:0000256" key="3">
    <source>
        <dbReference type="ARBA" id="ARBA00022475"/>
    </source>
</evidence>
<dbReference type="PANTHER" id="PTHR23513">
    <property type="entry name" value="INTEGRAL MEMBRANE EFFLUX PROTEIN-RELATED"/>
    <property type="match status" value="1"/>
</dbReference>
<dbReference type="Proteomes" id="UP000002007">
    <property type="component" value="Chromosome"/>
</dbReference>
<dbReference type="PANTHER" id="PTHR23513:SF9">
    <property type="entry name" value="ENTEROBACTIN EXPORTER ENTS"/>
    <property type="match status" value="1"/>
</dbReference>
<keyword evidence="9" id="KW-1185">Reference proteome</keyword>
<keyword evidence="5 7" id="KW-1133">Transmembrane helix</keyword>
<keyword evidence="4 7" id="KW-0812">Transmembrane</keyword>
<proteinExistence type="predicted"/>
<accession>A9WQE2</accession>
<organism evidence="8 9">
    <name type="scientific">Renibacterium salmoninarum (strain ATCC 33209 / DSM 20767 / JCM 11484 / NBRC 15589 / NCIMB 2235)</name>
    <dbReference type="NCBI Taxonomy" id="288705"/>
    <lineage>
        <taxon>Bacteria</taxon>
        <taxon>Bacillati</taxon>
        <taxon>Actinomycetota</taxon>
        <taxon>Actinomycetes</taxon>
        <taxon>Micrococcales</taxon>
        <taxon>Micrococcaceae</taxon>
        <taxon>Renibacterium</taxon>
    </lineage>
</organism>
<evidence type="ECO:0000256" key="1">
    <source>
        <dbReference type="ARBA" id="ARBA00004429"/>
    </source>
</evidence>
<keyword evidence="6 7" id="KW-0472">Membrane</keyword>
<keyword evidence="2" id="KW-0813">Transport</keyword>
<keyword evidence="3" id="KW-1003">Cell membrane</keyword>
<feature type="transmembrane region" description="Helical" evidence="7">
    <location>
        <begin position="108"/>
        <end position="130"/>
    </location>
</feature>
<sequence length="153" mass="15774">MLTFTTVLWAVFKLPSIPPEGEVHKAGLRSVVEGLRFVAVRPNIRMTFLVDLCAMVFAMPRALLPALGAVWRGGGEATSGLLLEAIAIGSLLAALFSGPLGRVRKQGLAVGVCITIWGGSIAGVGLALLAAGKHDGAGVSAWLSVVFGLLVLS</sequence>
<comment type="subcellular location">
    <subcellularLocation>
        <location evidence="1">Cell inner membrane</location>
        <topology evidence="1">Multi-pass membrane protein</topology>
    </subcellularLocation>
</comment>
<name>A9WQE2_RENSM</name>
<evidence type="ECO:0000256" key="5">
    <source>
        <dbReference type="ARBA" id="ARBA00022989"/>
    </source>
</evidence>
<protein>
    <submittedName>
        <fullName evidence="8">Macrolide-efflux protein</fullName>
    </submittedName>
</protein>
<feature type="transmembrane region" description="Helical" evidence="7">
    <location>
        <begin position="48"/>
        <end position="71"/>
    </location>
</feature>
<evidence type="ECO:0000313" key="8">
    <source>
        <dbReference type="EMBL" id="ABY22592.1"/>
    </source>
</evidence>
<dbReference type="STRING" id="288705.RSal33209_0848"/>
<dbReference type="InterPro" id="IPR036259">
    <property type="entry name" value="MFS_trans_sf"/>
</dbReference>
<feature type="transmembrane region" description="Helical" evidence="7">
    <location>
        <begin position="77"/>
        <end position="96"/>
    </location>
</feature>
<dbReference type="AlphaFoldDB" id="A9WQE2"/>
<dbReference type="SUPFAM" id="SSF103473">
    <property type="entry name" value="MFS general substrate transporter"/>
    <property type="match status" value="1"/>
</dbReference>
<reference evidence="9" key="1">
    <citation type="journal article" date="2008" name="J. Bacteriol.">
        <title>Genome sequence of the fish pathogen Renibacterium salmoninarum suggests reductive evolution away from an environmental Arthrobacter ancestor.</title>
        <authorList>
            <person name="Wiens G.D."/>
            <person name="Rockey D.D."/>
            <person name="Wu Z."/>
            <person name="Chang J."/>
            <person name="Levy R."/>
            <person name="Crane S."/>
            <person name="Chen D.S."/>
            <person name="Capri G.R."/>
            <person name="Burnett J.R."/>
            <person name="Sudheesh P.S."/>
            <person name="Schipma M.J."/>
            <person name="Burd H."/>
            <person name="Bhattacharyya A."/>
            <person name="Rhodes L.D."/>
            <person name="Kaul R."/>
            <person name="Strom M.S."/>
        </authorList>
    </citation>
    <scope>NUCLEOTIDE SEQUENCE [LARGE SCALE GENOMIC DNA]</scope>
    <source>
        <strain evidence="9">ATCC 33209 / DSM 20767 / JCM 11484 / NBRC 15589 / NCIMB 2235</strain>
    </source>
</reference>
<evidence type="ECO:0000256" key="6">
    <source>
        <dbReference type="ARBA" id="ARBA00023136"/>
    </source>
</evidence>
<dbReference type="EMBL" id="CP000910">
    <property type="protein sequence ID" value="ABY22592.1"/>
    <property type="molecule type" value="Genomic_DNA"/>
</dbReference>
<evidence type="ECO:0000256" key="2">
    <source>
        <dbReference type="ARBA" id="ARBA00022448"/>
    </source>
</evidence>
<dbReference type="GO" id="GO:0005886">
    <property type="term" value="C:plasma membrane"/>
    <property type="evidence" value="ECO:0007669"/>
    <property type="project" value="UniProtKB-SubCell"/>
</dbReference>
<evidence type="ECO:0000256" key="4">
    <source>
        <dbReference type="ARBA" id="ARBA00022692"/>
    </source>
</evidence>